<accession>A0A2H9TBK9</accession>
<sequence length="51" mass="6134">MKNPVINDWIELKKNSRNFETVLNCKNIIKKSTPWNDMALFFREADKHINK</sequence>
<organism evidence="1">
    <name type="scientific">invertebrate metagenome</name>
    <dbReference type="NCBI Taxonomy" id="1711999"/>
    <lineage>
        <taxon>unclassified sequences</taxon>
        <taxon>metagenomes</taxon>
        <taxon>organismal metagenomes</taxon>
    </lineage>
</organism>
<reference evidence="1" key="1">
    <citation type="journal article" date="2017" name="Appl. Environ. Microbiol.">
        <title>Molecular characterization of an Endozoicomonas-like organism causing infection in king scallop Pecten maximus L.</title>
        <authorList>
            <person name="Cano I."/>
            <person name="van Aerle R."/>
            <person name="Ross S."/>
            <person name="Verner-Jeffreys D.W."/>
            <person name="Paley R.K."/>
            <person name="Rimmer G."/>
            <person name="Ryder D."/>
            <person name="Hooper P."/>
            <person name="Stone D."/>
            <person name="Feist S.W."/>
        </authorList>
    </citation>
    <scope>NUCLEOTIDE SEQUENCE</scope>
</reference>
<comment type="caution">
    <text evidence="1">The sequence shown here is derived from an EMBL/GenBank/DDBJ whole genome shotgun (WGS) entry which is preliminary data.</text>
</comment>
<name>A0A2H9TBK9_9ZZZZ</name>
<proteinExistence type="predicted"/>
<evidence type="ECO:0000313" key="1">
    <source>
        <dbReference type="EMBL" id="PJE80635.1"/>
    </source>
</evidence>
<dbReference type="EMBL" id="NSIT01000010">
    <property type="protein sequence ID" value="PJE80635.1"/>
    <property type="molecule type" value="Genomic_DNA"/>
</dbReference>
<protein>
    <submittedName>
        <fullName evidence="1">Uncharacterized protein</fullName>
    </submittedName>
</protein>
<dbReference type="AlphaFoldDB" id="A0A2H9TBK9"/>
<gene>
    <name evidence="1" type="ORF">CI610_00374</name>
</gene>